<comment type="caution">
    <text evidence="1">The sequence shown here is derived from an EMBL/GenBank/DDBJ whole genome shotgun (WGS) entry which is preliminary data.</text>
</comment>
<sequence>MAPRAQQVKALRIKLKQKNIVHLEQTYTDEYCPNGWRVHRKPNYDPTTCDPMSTTKCGKPYQCVHAQCGLNFCCAHHRTLREWKEQNELEHEMEEYDDRSEL</sequence>
<dbReference type="Proteomes" id="UP001303046">
    <property type="component" value="Unassembled WGS sequence"/>
</dbReference>
<keyword evidence="2" id="KW-1185">Reference proteome</keyword>
<evidence type="ECO:0008006" key="3">
    <source>
        <dbReference type="Google" id="ProtNLM"/>
    </source>
</evidence>
<name>A0ABR1DZV6_NECAM</name>
<reference evidence="1 2" key="1">
    <citation type="submission" date="2023-08" db="EMBL/GenBank/DDBJ databases">
        <title>A Necator americanus chromosomal reference genome.</title>
        <authorList>
            <person name="Ilik V."/>
            <person name="Petrzelkova K.J."/>
            <person name="Pardy F."/>
            <person name="Fuh T."/>
            <person name="Niatou-Singa F.S."/>
            <person name="Gouil Q."/>
            <person name="Baker L."/>
            <person name="Ritchie M.E."/>
            <person name="Jex A.R."/>
            <person name="Gazzola D."/>
            <person name="Li H."/>
            <person name="Toshio Fujiwara R."/>
            <person name="Zhan B."/>
            <person name="Aroian R.V."/>
            <person name="Pafco B."/>
            <person name="Schwarz E.M."/>
        </authorList>
    </citation>
    <scope>NUCLEOTIDE SEQUENCE [LARGE SCALE GENOMIC DNA]</scope>
    <source>
        <strain evidence="1 2">Aroian</strain>
        <tissue evidence="1">Whole animal</tissue>
    </source>
</reference>
<organism evidence="1 2">
    <name type="scientific">Necator americanus</name>
    <name type="common">Human hookworm</name>
    <dbReference type="NCBI Taxonomy" id="51031"/>
    <lineage>
        <taxon>Eukaryota</taxon>
        <taxon>Metazoa</taxon>
        <taxon>Ecdysozoa</taxon>
        <taxon>Nematoda</taxon>
        <taxon>Chromadorea</taxon>
        <taxon>Rhabditida</taxon>
        <taxon>Rhabditina</taxon>
        <taxon>Rhabditomorpha</taxon>
        <taxon>Strongyloidea</taxon>
        <taxon>Ancylostomatidae</taxon>
        <taxon>Bunostominae</taxon>
        <taxon>Necator</taxon>
    </lineage>
</organism>
<accession>A0ABR1DZV6</accession>
<dbReference type="EMBL" id="JAVFWL010000005">
    <property type="protein sequence ID" value="KAK6755924.1"/>
    <property type="molecule type" value="Genomic_DNA"/>
</dbReference>
<gene>
    <name evidence="1" type="primary">Necator_chrV.g19152</name>
    <name evidence="1" type="ORF">RB195_014360</name>
</gene>
<evidence type="ECO:0000313" key="2">
    <source>
        <dbReference type="Proteomes" id="UP001303046"/>
    </source>
</evidence>
<evidence type="ECO:0000313" key="1">
    <source>
        <dbReference type="EMBL" id="KAK6755924.1"/>
    </source>
</evidence>
<protein>
    <recommendedName>
        <fullName evidence="3">WAP domain-containing protein</fullName>
    </recommendedName>
</protein>
<proteinExistence type="predicted"/>